<sequence length="114" mass="12505">MERHCAGSSSIFTFPPSAGRWVVFATNRSGGGLRRYTRGWVRFIDPTAGRKAPILDGILIRSKKTDPSIGTRQNALATSMMMIDDEVAVPLAEVVNVVPVEGSLGWFERKTSPR</sequence>
<dbReference type="VEuPathDB" id="VectorBase:ASIC006124"/>
<name>A0A084VL82_ANOSI</name>
<protein>
    <submittedName>
        <fullName evidence="1 2">Uncharacterized protein</fullName>
    </submittedName>
</protein>
<gene>
    <name evidence="1" type="ORF">ZHAS_00006124</name>
</gene>
<evidence type="ECO:0000313" key="3">
    <source>
        <dbReference type="Proteomes" id="UP000030765"/>
    </source>
</evidence>
<keyword evidence="3" id="KW-1185">Reference proteome</keyword>
<dbReference type="EMBL" id="KE524972">
    <property type="protein sequence ID" value="KFB38726.1"/>
    <property type="molecule type" value="Genomic_DNA"/>
</dbReference>
<organism evidence="1">
    <name type="scientific">Anopheles sinensis</name>
    <name type="common">Mosquito</name>
    <dbReference type="NCBI Taxonomy" id="74873"/>
    <lineage>
        <taxon>Eukaryota</taxon>
        <taxon>Metazoa</taxon>
        <taxon>Ecdysozoa</taxon>
        <taxon>Arthropoda</taxon>
        <taxon>Hexapoda</taxon>
        <taxon>Insecta</taxon>
        <taxon>Pterygota</taxon>
        <taxon>Neoptera</taxon>
        <taxon>Endopterygota</taxon>
        <taxon>Diptera</taxon>
        <taxon>Nematocera</taxon>
        <taxon>Culicoidea</taxon>
        <taxon>Culicidae</taxon>
        <taxon>Anophelinae</taxon>
        <taxon>Anopheles</taxon>
    </lineage>
</organism>
<proteinExistence type="predicted"/>
<evidence type="ECO:0000313" key="1">
    <source>
        <dbReference type="EMBL" id="KFB38726.1"/>
    </source>
</evidence>
<accession>A0A084VL82</accession>
<dbReference type="EnsemblMetazoa" id="ASIC006124-RA">
    <property type="protein sequence ID" value="ASIC006124-PA"/>
    <property type="gene ID" value="ASIC006124"/>
</dbReference>
<reference evidence="2" key="2">
    <citation type="submission" date="2020-05" db="UniProtKB">
        <authorList>
            <consortium name="EnsemblMetazoa"/>
        </authorList>
    </citation>
    <scope>IDENTIFICATION</scope>
</reference>
<dbReference type="AlphaFoldDB" id="A0A084VL82"/>
<dbReference type="Proteomes" id="UP000030765">
    <property type="component" value="Unassembled WGS sequence"/>
</dbReference>
<evidence type="ECO:0000313" key="2">
    <source>
        <dbReference type="EnsemblMetazoa" id="ASIC006124-PA"/>
    </source>
</evidence>
<reference evidence="1 3" key="1">
    <citation type="journal article" date="2014" name="BMC Genomics">
        <title>Genome sequence of Anopheles sinensis provides insight into genetics basis of mosquito competence for malaria parasites.</title>
        <authorList>
            <person name="Zhou D."/>
            <person name="Zhang D."/>
            <person name="Ding G."/>
            <person name="Shi L."/>
            <person name="Hou Q."/>
            <person name="Ye Y."/>
            <person name="Xu Y."/>
            <person name="Zhou H."/>
            <person name="Xiong C."/>
            <person name="Li S."/>
            <person name="Yu J."/>
            <person name="Hong S."/>
            <person name="Yu X."/>
            <person name="Zou P."/>
            <person name="Chen C."/>
            <person name="Chang X."/>
            <person name="Wang W."/>
            <person name="Lv Y."/>
            <person name="Sun Y."/>
            <person name="Ma L."/>
            <person name="Shen B."/>
            <person name="Zhu C."/>
        </authorList>
    </citation>
    <scope>NUCLEOTIDE SEQUENCE [LARGE SCALE GENOMIC DNA]</scope>
</reference>
<dbReference type="EMBL" id="ATLV01014427">
    <property type="status" value="NOT_ANNOTATED_CDS"/>
    <property type="molecule type" value="Genomic_DNA"/>
</dbReference>